<dbReference type="Gene3D" id="1.20.58.340">
    <property type="entry name" value="Magnesium transport protein CorA, transmembrane region"/>
    <property type="match status" value="1"/>
</dbReference>
<feature type="transmembrane region" description="Helical" evidence="12">
    <location>
        <begin position="274"/>
        <end position="294"/>
    </location>
</feature>
<dbReference type="GO" id="GO:0005886">
    <property type="term" value="C:plasma membrane"/>
    <property type="evidence" value="ECO:0007669"/>
    <property type="project" value="UniProtKB-SubCell"/>
</dbReference>
<dbReference type="GO" id="GO:0050897">
    <property type="term" value="F:cobalt ion binding"/>
    <property type="evidence" value="ECO:0007669"/>
    <property type="project" value="TreeGrafter"/>
</dbReference>
<evidence type="ECO:0000256" key="11">
    <source>
        <dbReference type="ARBA" id="ARBA00045497"/>
    </source>
</evidence>
<dbReference type="GO" id="GO:0000287">
    <property type="term" value="F:magnesium ion binding"/>
    <property type="evidence" value="ECO:0007669"/>
    <property type="project" value="TreeGrafter"/>
</dbReference>
<dbReference type="RefSeq" id="WP_077589263.1">
    <property type="nucleotide sequence ID" value="NZ_CP019640.1"/>
</dbReference>
<evidence type="ECO:0000256" key="5">
    <source>
        <dbReference type="ARBA" id="ARBA00022692"/>
    </source>
</evidence>
<keyword evidence="14" id="KW-1185">Reference proteome</keyword>
<protein>
    <recommendedName>
        <fullName evidence="15">Mg2+ transporter protein, CorA-like protein</fullName>
    </recommendedName>
</protein>
<accession>A0A1Q2KYU9</accession>
<dbReference type="GO" id="GO:0015095">
    <property type="term" value="F:magnesium ion transmembrane transporter activity"/>
    <property type="evidence" value="ECO:0007669"/>
    <property type="project" value="TreeGrafter"/>
</dbReference>
<keyword evidence="6" id="KW-0460">Magnesium</keyword>
<evidence type="ECO:0000313" key="14">
    <source>
        <dbReference type="Proteomes" id="UP000188184"/>
    </source>
</evidence>
<dbReference type="EMBL" id="CP019640">
    <property type="protein sequence ID" value="AQQ53371.1"/>
    <property type="molecule type" value="Genomic_DNA"/>
</dbReference>
<evidence type="ECO:0000256" key="9">
    <source>
        <dbReference type="ARBA" id="ARBA00023136"/>
    </source>
</evidence>
<keyword evidence="4" id="KW-1003">Cell membrane</keyword>
<reference evidence="13 14" key="1">
    <citation type="submission" date="2017-02" db="EMBL/GenBank/DDBJ databases">
        <title>The complete genomic sequence of a novel cold adapted crude oil-degrading bacterium Planococcus qaidamina Y42.</title>
        <authorList>
            <person name="Yang R."/>
        </authorList>
    </citation>
    <scope>NUCLEOTIDE SEQUENCE [LARGE SCALE GENOMIC DNA]</scope>
    <source>
        <strain evidence="13 14">Y42</strain>
    </source>
</reference>
<evidence type="ECO:0000256" key="12">
    <source>
        <dbReference type="SAM" id="Phobius"/>
    </source>
</evidence>
<comment type="subcellular location">
    <subcellularLocation>
        <location evidence="1">Cell membrane</location>
        <topology evidence="1">Multi-pass membrane protein</topology>
    </subcellularLocation>
</comment>
<dbReference type="SUPFAM" id="SSF143865">
    <property type="entry name" value="CorA soluble domain-like"/>
    <property type="match status" value="1"/>
</dbReference>
<organism evidence="13 14">
    <name type="scientific">Planococcus lenghuensis</name>
    <dbReference type="NCBI Taxonomy" id="2213202"/>
    <lineage>
        <taxon>Bacteria</taxon>
        <taxon>Bacillati</taxon>
        <taxon>Bacillota</taxon>
        <taxon>Bacilli</taxon>
        <taxon>Bacillales</taxon>
        <taxon>Caryophanaceae</taxon>
        <taxon>Planococcus</taxon>
    </lineage>
</organism>
<evidence type="ECO:0000256" key="1">
    <source>
        <dbReference type="ARBA" id="ARBA00004651"/>
    </source>
</evidence>
<feature type="transmembrane region" description="Helical" evidence="12">
    <location>
        <begin position="243"/>
        <end position="262"/>
    </location>
</feature>
<proteinExistence type="inferred from homology"/>
<dbReference type="AlphaFoldDB" id="A0A1Q2KYU9"/>
<evidence type="ECO:0000256" key="3">
    <source>
        <dbReference type="ARBA" id="ARBA00022448"/>
    </source>
</evidence>
<dbReference type="PANTHER" id="PTHR46494">
    <property type="entry name" value="CORA FAMILY METAL ION TRANSPORTER (EUROFUNG)"/>
    <property type="match status" value="1"/>
</dbReference>
<keyword evidence="7 12" id="KW-1133">Transmembrane helix</keyword>
<dbReference type="SUPFAM" id="SSF144083">
    <property type="entry name" value="Magnesium transport protein CorA, transmembrane region"/>
    <property type="match status" value="1"/>
</dbReference>
<keyword evidence="3" id="KW-0813">Transport</keyword>
<gene>
    <name evidence="13" type="ORF">B0X71_09980</name>
</gene>
<dbReference type="FunFam" id="1.20.58.340:FF:000004">
    <property type="entry name" value="Magnesium transport protein CorA"/>
    <property type="match status" value="1"/>
</dbReference>
<keyword evidence="5 12" id="KW-0812">Transmembrane</keyword>
<evidence type="ECO:0000256" key="2">
    <source>
        <dbReference type="ARBA" id="ARBA00009765"/>
    </source>
</evidence>
<keyword evidence="8" id="KW-0406">Ion transport</keyword>
<evidence type="ECO:0000256" key="6">
    <source>
        <dbReference type="ARBA" id="ARBA00022842"/>
    </source>
</evidence>
<dbReference type="PANTHER" id="PTHR46494:SF2">
    <property type="entry name" value="MAGNESIUM TRANSPORT PROTEIN CORA"/>
    <property type="match status" value="1"/>
</dbReference>
<comment type="function">
    <text evidence="11">Mediates influx of magnesium ions. Alternates between open and closed states. Activated by low cytoplasmic Mg(2+) levels. Inactive when cytoplasmic Mg(2+) levels are high.</text>
</comment>
<dbReference type="OrthoDB" id="9803416at2"/>
<dbReference type="KEGG" id="pmar:B0X71_09980"/>
<keyword evidence="9 12" id="KW-0472">Membrane</keyword>
<evidence type="ECO:0008006" key="15">
    <source>
        <dbReference type="Google" id="ProtNLM"/>
    </source>
</evidence>
<dbReference type="InterPro" id="IPR002523">
    <property type="entry name" value="MgTranspt_CorA/ZnTranspt_ZntB"/>
</dbReference>
<dbReference type="InterPro" id="IPR045863">
    <property type="entry name" value="CorA_TM1_TM2"/>
</dbReference>
<name>A0A1Q2KYU9_9BACL</name>
<dbReference type="Proteomes" id="UP000188184">
    <property type="component" value="Chromosome"/>
</dbReference>
<dbReference type="Pfam" id="PF01544">
    <property type="entry name" value="CorA"/>
    <property type="match status" value="1"/>
</dbReference>
<evidence type="ECO:0000256" key="10">
    <source>
        <dbReference type="ARBA" id="ARBA00034269"/>
    </source>
</evidence>
<dbReference type="GO" id="GO:0015087">
    <property type="term" value="F:cobalt ion transmembrane transporter activity"/>
    <property type="evidence" value="ECO:0007669"/>
    <property type="project" value="TreeGrafter"/>
</dbReference>
<dbReference type="InterPro" id="IPR045861">
    <property type="entry name" value="CorA_cytoplasmic_dom"/>
</dbReference>
<evidence type="ECO:0000256" key="7">
    <source>
        <dbReference type="ARBA" id="ARBA00022989"/>
    </source>
</evidence>
<evidence type="ECO:0000256" key="4">
    <source>
        <dbReference type="ARBA" id="ARBA00022475"/>
    </source>
</evidence>
<comment type="similarity">
    <text evidence="2">Belongs to the CorA metal ion transporter (MIT) (TC 1.A.35) family.</text>
</comment>
<comment type="catalytic activity">
    <reaction evidence="10">
        <text>Mg(2+)(in) = Mg(2+)(out)</text>
        <dbReference type="Rhea" id="RHEA:29827"/>
        <dbReference type="ChEBI" id="CHEBI:18420"/>
    </reaction>
</comment>
<evidence type="ECO:0000256" key="8">
    <source>
        <dbReference type="ARBA" id="ARBA00023065"/>
    </source>
</evidence>
<evidence type="ECO:0000313" key="13">
    <source>
        <dbReference type="EMBL" id="AQQ53371.1"/>
    </source>
</evidence>
<sequence>MEKYSFSNDKWQWYGIDPASDEDVQSLPPLADPCRTWLQSLKEDQNNNLEMETTEEGKEALWGSIIYHQNLDKQEGQTILHYCLLQNTLVTNKLAFSRLYHSTEQKLFEKLQQAENAIEGFMILLGEIVASFLQDIDAFEDRMHKLLWRLKENNNEDVLEQIIANRHEILVWENLIIPVIEIQDAMKEAFGDEIADGWNYKRTSRRISRCNNIIQLYDDEIQQMTALENVLSNYRGNNIFKTLTVITLLFTPLTAWGALWGMNFEVMPELSWQYGYLFAIALILFTTGGLFYYLQRKKWMGDILKSGNRKEF</sequence>
<dbReference type="CDD" id="cd12821">
    <property type="entry name" value="EcCorA_ZntB-like"/>
    <property type="match status" value="1"/>
</dbReference>